<dbReference type="InterPro" id="IPR025661">
    <property type="entry name" value="Pept_asp_AS"/>
</dbReference>
<dbReference type="PRINTS" id="PR00705">
    <property type="entry name" value="PAPAIN"/>
</dbReference>
<keyword evidence="5" id="KW-0788">Thiol protease</keyword>
<dbReference type="InterPro" id="IPR013128">
    <property type="entry name" value="Peptidase_C1A"/>
</dbReference>
<keyword evidence="2" id="KW-0645">Protease</keyword>
<evidence type="ECO:0000259" key="10">
    <source>
        <dbReference type="SMART" id="SM00848"/>
    </source>
</evidence>
<keyword evidence="11" id="KW-1185">Reference proteome</keyword>
<dbReference type="KEGG" id="zju:107410781"/>
<dbReference type="Pfam" id="PF08246">
    <property type="entry name" value="Inhibitor_I29"/>
    <property type="match status" value="1"/>
</dbReference>
<keyword evidence="4" id="KW-0378">Hydrolase</keyword>
<comment type="similarity">
    <text evidence="1">Belongs to the peptidase C1 family.</text>
</comment>
<evidence type="ECO:0000256" key="2">
    <source>
        <dbReference type="ARBA" id="ARBA00022670"/>
    </source>
</evidence>
<dbReference type="PROSITE" id="PS00640">
    <property type="entry name" value="THIOL_PROTEASE_ASN"/>
    <property type="match status" value="1"/>
</dbReference>
<dbReference type="Proteomes" id="UP001652623">
    <property type="component" value="Chromosome 1"/>
</dbReference>
<evidence type="ECO:0000313" key="12">
    <source>
        <dbReference type="RefSeq" id="XP_015873739.1"/>
    </source>
</evidence>
<evidence type="ECO:0000256" key="5">
    <source>
        <dbReference type="ARBA" id="ARBA00022807"/>
    </source>
</evidence>
<dbReference type="AlphaFoldDB" id="A0A6P3ZG17"/>
<evidence type="ECO:0000313" key="11">
    <source>
        <dbReference type="Proteomes" id="UP001652623"/>
    </source>
</evidence>
<dbReference type="PROSITE" id="PS00139">
    <property type="entry name" value="THIOL_PROTEASE_CYS"/>
    <property type="match status" value="1"/>
</dbReference>
<evidence type="ECO:0000256" key="1">
    <source>
        <dbReference type="ARBA" id="ARBA00008455"/>
    </source>
</evidence>
<reference evidence="11" key="1">
    <citation type="submission" date="2025-05" db="UniProtKB">
        <authorList>
            <consortium name="RefSeq"/>
        </authorList>
    </citation>
    <scope>NUCLEOTIDE SEQUENCE [LARGE SCALE GENOMIC DNA]</scope>
</reference>
<dbReference type="InterPro" id="IPR000668">
    <property type="entry name" value="Peptidase_C1A_C"/>
</dbReference>
<dbReference type="FunFam" id="3.90.70.10:FF:000067">
    <property type="entry name" value="Senescence-specific cysteine protease"/>
    <property type="match status" value="1"/>
</dbReference>
<evidence type="ECO:0000256" key="4">
    <source>
        <dbReference type="ARBA" id="ARBA00022801"/>
    </source>
</evidence>
<dbReference type="Gene3D" id="3.90.70.10">
    <property type="entry name" value="Cysteine proteinases"/>
    <property type="match status" value="1"/>
</dbReference>
<feature type="chain" id="PRO_5028297065" evidence="8">
    <location>
        <begin position="26"/>
        <end position="343"/>
    </location>
</feature>
<dbReference type="CDD" id="cd02248">
    <property type="entry name" value="Peptidase_C1A"/>
    <property type="match status" value="1"/>
</dbReference>
<dbReference type="InterPro" id="IPR025660">
    <property type="entry name" value="Pept_his_AS"/>
</dbReference>
<organism evidence="11 12">
    <name type="scientific">Ziziphus jujuba</name>
    <name type="common">Chinese jujube</name>
    <name type="synonym">Ziziphus sativa</name>
    <dbReference type="NCBI Taxonomy" id="326968"/>
    <lineage>
        <taxon>Eukaryota</taxon>
        <taxon>Viridiplantae</taxon>
        <taxon>Streptophyta</taxon>
        <taxon>Embryophyta</taxon>
        <taxon>Tracheophyta</taxon>
        <taxon>Spermatophyta</taxon>
        <taxon>Magnoliopsida</taxon>
        <taxon>eudicotyledons</taxon>
        <taxon>Gunneridae</taxon>
        <taxon>Pentapetalae</taxon>
        <taxon>rosids</taxon>
        <taxon>fabids</taxon>
        <taxon>Rosales</taxon>
        <taxon>Rhamnaceae</taxon>
        <taxon>Paliureae</taxon>
        <taxon>Ziziphus</taxon>
    </lineage>
</organism>
<evidence type="ECO:0000256" key="7">
    <source>
        <dbReference type="ARBA" id="ARBA00023180"/>
    </source>
</evidence>
<sequence length="343" mass="38405">MGIEAEKRFVIAVFIISVISWASQAMSRTLHDDEASINDMHKQWMSQYGRTYANDAEKERRSQIFRENVRFVENFNSHLNNSRTFKLGINKFSDLTTEEFLKYHTGSKMPEKYSKPVETSSFRYQNLTDVPATIDWRQQGVVTPIKDQGKCGCCWAFSAVAAVEGIIKIRTGNLISLSEQQVLDCTQGTNGCYGGWMNDAFKYIVQNQGISTNAIYQYKGTQETCKPVENAAQISGFVDVPRNDEAALLNAVSGQPVSITIDTTTNEFIHYQQGVFNGGCGTSTNHAVTLIGYGVTEDGTKYWLLKNSWGEEWGENGYMRILRDYDSPEGLCGIAQVPSYPTA</sequence>
<dbReference type="RefSeq" id="XP_015873739.1">
    <property type="nucleotide sequence ID" value="XM_016018253.4"/>
</dbReference>
<name>A0A6P3ZG17_ZIZJJ</name>
<dbReference type="PROSITE" id="PS00639">
    <property type="entry name" value="THIOL_PROTEASE_HIS"/>
    <property type="match status" value="1"/>
</dbReference>
<dbReference type="SMART" id="SM00848">
    <property type="entry name" value="Inhibitor_I29"/>
    <property type="match status" value="1"/>
</dbReference>
<keyword evidence="3 8" id="KW-0732">Signal</keyword>
<dbReference type="SMART" id="SM00645">
    <property type="entry name" value="Pept_C1"/>
    <property type="match status" value="1"/>
</dbReference>
<protein>
    <submittedName>
        <fullName evidence="12">Ervatamin-B</fullName>
    </submittedName>
</protein>
<dbReference type="GO" id="GO:0006508">
    <property type="term" value="P:proteolysis"/>
    <property type="evidence" value="ECO:0007669"/>
    <property type="project" value="UniProtKB-KW"/>
</dbReference>
<keyword evidence="6" id="KW-1015">Disulfide bond</keyword>
<feature type="domain" description="Peptidase C1A papain C-terminal" evidence="9">
    <location>
        <begin position="130"/>
        <end position="342"/>
    </location>
</feature>
<dbReference type="InterPro" id="IPR000169">
    <property type="entry name" value="Pept_cys_AS"/>
</dbReference>
<dbReference type="Pfam" id="PF00112">
    <property type="entry name" value="Peptidase_C1"/>
    <property type="match status" value="1"/>
</dbReference>
<dbReference type="InterPro" id="IPR038765">
    <property type="entry name" value="Papain-like_cys_pep_sf"/>
</dbReference>
<keyword evidence="7" id="KW-0325">Glycoprotein</keyword>
<evidence type="ECO:0000256" key="8">
    <source>
        <dbReference type="SAM" id="SignalP"/>
    </source>
</evidence>
<reference evidence="12" key="2">
    <citation type="submission" date="2025-08" db="UniProtKB">
        <authorList>
            <consortium name="RefSeq"/>
        </authorList>
    </citation>
    <scope>IDENTIFICATION</scope>
    <source>
        <tissue evidence="12">Seedling</tissue>
    </source>
</reference>
<dbReference type="GO" id="GO:0008234">
    <property type="term" value="F:cysteine-type peptidase activity"/>
    <property type="evidence" value="ECO:0007669"/>
    <property type="project" value="UniProtKB-KW"/>
</dbReference>
<proteinExistence type="inferred from homology"/>
<feature type="signal peptide" evidence="8">
    <location>
        <begin position="1"/>
        <end position="25"/>
    </location>
</feature>
<dbReference type="InterPro" id="IPR039417">
    <property type="entry name" value="Peptidase_C1A_papain-like"/>
</dbReference>
<gene>
    <name evidence="12" type="primary">LOC107410781</name>
</gene>
<evidence type="ECO:0000256" key="6">
    <source>
        <dbReference type="ARBA" id="ARBA00023157"/>
    </source>
</evidence>
<dbReference type="PANTHER" id="PTHR12411">
    <property type="entry name" value="CYSTEINE PROTEASE FAMILY C1-RELATED"/>
    <property type="match status" value="1"/>
</dbReference>
<dbReference type="SUPFAM" id="SSF54001">
    <property type="entry name" value="Cysteine proteinases"/>
    <property type="match status" value="1"/>
</dbReference>
<feature type="domain" description="Cathepsin propeptide inhibitor" evidence="10">
    <location>
        <begin position="41"/>
        <end position="100"/>
    </location>
</feature>
<accession>A0A6P3ZG17</accession>
<evidence type="ECO:0000259" key="9">
    <source>
        <dbReference type="SMART" id="SM00645"/>
    </source>
</evidence>
<dbReference type="InParanoid" id="A0A6P3ZG17"/>
<evidence type="ECO:0000256" key="3">
    <source>
        <dbReference type="ARBA" id="ARBA00022729"/>
    </source>
</evidence>
<dbReference type="GeneID" id="107410781"/>
<dbReference type="InterPro" id="IPR013201">
    <property type="entry name" value="Prot_inhib_I29"/>
</dbReference>